<dbReference type="InterPro" id="IPR050564">
    <property type="entry name" value="F420-G6PD/mer"/>
</dbReference>
<keyword evidence="1 4" id="KW-0963">Cytoplasm</keyword>
<evidence type="ECO:0000256" key="2">
    <source>
        <dbReference type="ARBA" id="ARBA00022563"/>
    </source>
</evidence>
<dbReference type="GO" id="GO:0018537">
    <property type="term" value="F:coenzyme F420-dependent N5,N10-methenyltetrahydromethanopterin reductase activity"/>
    <property type="evidence" value="ECO:0007669"/>
    <property type="project" value="UniProtKB-UniRule"/>
</dbReference>
<dbReference type="HAMAP" id="MF_01091">
    <property type="entry name" value="F420_mer"/>
    <property type="match status" value="1"/>
</dbReference>
<name>A0A1Y3GA45_9EURY</name>
<dbReference type="InterPro" id="IPR036661">
    <property type="entry name" value="Luciferase-like_sf"/>
</dbReference>
<comment type="catalytic activity">
    <reaction evidence="4">
        <text>5-methyl-5,6,7,8-tetrahydromethanopterin + oxidized coenzyme F420-(gamma-L-Glu)(n) + H(+) = 5,10-methylenetetrahydromethanopterin + reduced coenzyme F420-(gamma-L-Glu)(n)</text>
        <dbReference type="Rhea" id="RHEA:21144"/>
        <dbReference type="Rhea" id="RHEA-COMP:12939"/>
        <dbReference type="Rhea" id="RHEA-COMP:14378"/>
        <dbReference type="ChEBI" id="CHEBI:15378"/>
        <dbReference type="ChEBI" id="CHEBI:57818"/>
        <dbReference type="ChEBI" id="CHEBI:58116"/>
        <dbReference type="ChEBI" id="CHEBI:133980"/>
        <dbReference type="ChEBI" id="CHEBI:139511"/>
        <dbReference type="EC" id="1.5.98.2"/>
    </reaction>
</comment>
<dbReference type="GO" id="GO:0005737">
    <property type="term" value="C:cytoplasm"/>
    <property type="evidence" value="ECO:0007669"/>
    <property type="project" value="UniProtKB-SubCell"/>
</dbReference>
<dbReference type="GO" id="GO:0006730">
    <property type="term" value="P:one-carbon metabolic process"/>
    <property type="evidence" value="ECO:0007669"/>
    <property type="project" value="UniProtKB-UniRule"/>
</dbReference>
<keyword evidence="3 4" id="KW-0560">Oxidoreductase</keyword>
<organism evidence="6 7">
    <name type="scientific">Methanonatronarchaeum thermophilum</name>
    <dbReference type="NCBI Taxonomy" id="1927129"/>
    <lineage>
        <taxon>Archaea</taxon>
        <taxon>Methanobacteriati</taxon>
        <taxon>Methanobacteriota</taxon>
        <taxon>Methanonatronarchaeia</taxon>
        <taxon>Methanonatronarchaeales</taxon>
        <taxon>Methanonatronarchaeaceae</taxon>
        <taxon>Methanonatronarchaeum</taxon>
    </lineage>
</organism>
<dbReference type="InterPro" id="IPR019946">
    <property type="entry name" value="MeH4methanopterin_reductase"/>
</dbReference>
<dbReference type="PANTHER" id="PTHR43244">
    <property type="match status" value="1"/>
</dbReference>
<dbReference type="RefSeq" id="WP_143406858.1">
    <property type="nucleotide sequence ID" value="NZ_MRZU01000004.1"/>
</dbReference>
<comment type="caution">
    <text evidence="6">The sequence shown here is derived from an EMBL/GenBank/DDBJ whole genome shotgun (WGS) entry which is preliminary data.</text>
</comment>
<evidence type="ECO:0000313" key="7">
    <source>
        <dbReference type="Proteomes" id="UP000195137"/>
    </source>
</evidence>
<comment type="subcellular location">
    <subcellularLocation>
        <location evidence="4">Cytoplasm</location>
    </subcellularLocation>
</comment>
<dbReference type="NCBIfam" id="NF002619">
    <property type="entry name" value="PRK02271.1"/>
    <property type="match status" value="1"/>
</dbReference>
<dbReference type="EC" id="1.5.98.2" evidence="4"/>
<gene>
    <name evidence="4" type="primary">mer</name>
    <name evidence="6" type="ORF">AMET1_1022</name>
</gene>
<dbReference type="PANTHER" id="PTHR43244:SF1">
    <property type="entry name" value="5,10-METHYLENETETRAHYDROMETHANOPTERIN REDUCTASE"/>
    <property type="match status" value="1"/>
</dbReference>
<comment type="similarity">
    <text evidence="4">Belongs to the mer family.</text>
</comment>
<dbReference type="SUPFAM" id="SSF51679">
    <property type="entry name" value="Bacterial luciferase-like"/>
    <property type="match status" value="1"/>
</dbReference>
<dbReference type="Pfam" id="PF00296">
    <property type="entry name" value="Bac_luciferase"/>
    <property type="match status" value="1"/>
</dbReference>
<dbReference type="OrthoDB" id="213164at2157"/>
<evidence type="ECO:0000256" key="4">
    <source>
        <dbReference type="HAMAP-Rule" id="MF_01091"/>
    </source>
</evidence>
<keyword evidence="7" id="KW-1185">Reference proteome</keyword>
<evidence type="ECO:0000256" key="3">
    <source>
        <dbReference type="ARBA" id="ARBA00023002"/>
    </source>
</evidence>
<accession>A0A1Y3GA45</accession>
<dbReference type="Proteomes" id="UP000195137">
    <property type="component" value="Unassembled WGS sequence"/>
</dbReference>
<comment type="function">
    <text evidence="4">Catalyzes the oxidation of methyl-H(4)MPT to methylene-H(4)MPT.</text>
</comment>
<reference evidence="6 7" key="1">
    <citation type="submission" date="2016-12" db="EMBL/GenBank/DDBJ databases">
        <title>Discovery of methanogenic haloarchaea.</title>
        <authorList>
            <person name="Sorokin D.Y."/>
            <person name="Makarova K.S."/>
            <person name="Abbas B."/>
            <person name="Ferrer M."/>
            <person name="Golyshin P.N."/>
        </authorList>
    </citation>
    <scope>NUCLEOTIDE SEQUENCE [LARGE SCALE GENOMIC DNA]</scope>
    <source>
        <strain evidence="6">AMET1</strain>
    </source>
</reference>
<evidence type="ECO:0000313" key="6">
    <source>
        <dbReference type="EMBL" id="OUJ18120.1"/>
    </source>
</evidence>
<feature type="domain" description="Luciferase-like" evidence="5">
    <location>
        <begin position="8"/>
        <end position="301"/>
    </location>
</feature>
<dbReference type="InterPro" id="IPR011251">
    <property type="entry name" value="Luciferase-like_dom"/>
</dbReference>
<dbReference type="AlphaFoldDB" id="A0A1Y3GA45"/>
<proteinExistence type="inferred from homology"/>
<evidence type="ECO:0000259" key="5">
    <source>
        <dbReference type="Pfam" id="PF00296"/>
    </source>
</evidence>
<sequence length="329" mass="36151">MKFGVELLPNRPVEEVVEIGCRQEEIGVDQLWVADHFNNRNIYCVLTGIAVETSSVSLGPGVTNPYVVHPGITASAISTVDEVSGGRAMLGLGAGDRTTINKLGLDWDKPVSRTQEAVYVIRRLVRGERLTHDCDFFELDSAKLDISSTEIPIFVGGQGPKMLEMAGLVGDGVLINASHPKDIEVGMERVLHGRENSDYNPKGDIEVVAHTCFSVDSDREKALDAVRPVIAFVAATAPEKVIERHNISLEERDRLQDKIRKDRFGEAKKLVTDKMIDAFSISGTPGECKDRIEELISKGVDTIVFGSPYGPEIKSSLKHVEPIVQEYKE</sequence>
<evidence type="ECO:0000256" key="1">
    <source>
        <dbReference type="ARBA" id="ARBA00022490"/>
    </source>
</evidence>
<dbReference type="EMBL" id="MRZU01000004">
    <property type="protein sequence ID" value="OUJ18120.1"/>
    <property type="molecule type" value="Genomic_DNA"/>
</dbReference>
<dbReference type="NCBIfam" id="TIGR03555">
    <property type="entry name" value="F420_mer"/>
    <property type="match status" value="1"/>
</dbReference>
<protein>
    <recommendedName>
        <fullName evidence="4">5,10-methylenetetrahydromethanopterin reductase</fullName>
        <ecNumber evidence="4">1.5.98.2</ecNumber>
    </recommendedName>
    <alternativeName>
        <fullName evidence="4">Coenzyme F420-dependent N(5),N(10)-methylenetetrahydromethanopterin reductase</fullName>
    </alternativeName>
    <alternativeName>
        <fullName evidence="4">Methylene-H(4)MPT reductase</fullName>
    </alternativeName>
</protein>
<dbReference type="Gene3D" id="3.20.20.30">
    <property type="entry name" value="Luciferase-like domain"/>
    <property type="match status" value="1"/>
</dbReference>
<dbReference type="CDD" id="cd01097">
    <property type="entry name" value="Tetrahydromethanopterin_reductase"/>
    <property type="match status" value="1"/>
</dbReference>
<keyword evidence="2 4" id="KW-0554">One-carbon metabolism</keyword>
<dbReference type="GO" id="GO:0016705">
    <property type="term" value="F:oxidoreductase activity, acting on paired donors, with incorporation or reduction of molecular oxygen"/>
    <property type="evidence" value="ECO:0007669"/>
    <property type="project" value="InterPro"/>
</dbReference>